<evidence type="ECO:0000256" key="3">
    <source>
        <dbReference type="ARBA" id="ARBA00023027"/>
    </source>
</evidence>
<name>A0A6A6SCG6_9PLEO</name>
<keyword evidence="8" id="KW-1185">Reference proteome</keyword>
<dbReference type="Pfam" id="PF00389">
    <property type="entry name" value="2-Hacid_dh"/>
    <property type="match status" value="1"/>
</dbReference>
<evidence type="ECO:0000259" key="5">
    <source>
        <dbReference type="Pfam" id="PF00389"/>
    </source>
</evidence>
<reference evidence="7" key="1">
    <citation type="journal article" date="2020" name="Stud. Mycol.">
        <title>101 Dothideomycetes genomes: a test case for predicting lifestyles and emergence of pathogens.</title>
        <authorList>
            <person name="Haridas S."/>
            <person name="Albert R."/>
            <person name="Binder M."/>
            <person name="Bloem J."/>
            <person name="Labutti K."/>
            <person name="Salamov A."/>
            <person name="Andreopoulos B."/>
            <person name="Baker S."/>
            <person name="Barry K."/>
            <person name="Bills G."/>
            <person name="Bluhm B."/>
            <person name="Cannon C."/>
            <person name="Castanera R."/>
            <person name="Culley D."/>
            <person name="Daum C."/>
            <person name="Ezra D."/>
            <person name="Gonzalez J."/>
            <person name="Henrissat B."/>
            <person name="Kuo A."/>
            <person name="Liang C."/>
            <person name="Lipzen A."/>
            <person name="Lutzoni F."/>
            <person name="Magnuson J."/>
            <person name="Mondo S."/>
            <person name="Nolan M."/>
            <person name="Ohm R."/>
            <person name="Pangilinan J."/>
            <person name="Park H.-J."/>
            <person name="Ramirez L."/>
            <person name="Alfaro M."/>
            <person name="Sun H."/>
            <person name="Tritt A."/>
            <person name="Yoshinaga Y."/>
            <person name="Zwiers L.-H."/>
            <person name="Turgeon B."/>
            <person name="Goodwin S."/>
            <person name="Spatafora J."/>
            <person name="Crous P."/>
            <person name="Grigoriev I."/>
        </authorList>
    </citation>
    <scope>NUCLEOTIDE SEQUENCE</scope>
    <source>
        <strain evidence="7">CBS 473.64</strain>
    </source>
</reference>
<dbReference type="InterPro" id="IPR029752">
    <property type="entry name" value="D-isomer_DH_CS1"/>
</dbReference>
<dbReference type="GO" id="GO:0051287">
    <property type="term" value="F:NAD binding"/>
    <property type="evidence" value="ECO:0007669"/>
    <property type="project" value="InterPro"/>
</dbReference>
<gene>
    <name evidence="7" type="ORF">P280DRAFT_495768</name>
</gene>
<feature type="domain" description="D-isomer specific 2-hydroxyacid dehydrogenase catalytic" evidence="5">
    <location>
        <begin position="24"/>
        <end position="335"/>
    </location>
</feature>
<dbReference type="PANTHER" id="PTHR10996:SF129">
    <property type="entry name" value="2-HYDROXYACID DEHYDROGENASE C1773.17C-RELATED"/>
    <property type="match status" value="1"/>
</dbReference>
<comment type="similarity">
    <text evidence="1 4">Belongs to the D-isomer specific 2-hydroxyacid dehydrogenase family.</text>
</comment>
<dbReference type="PROSITE" id="PS00065">
    <property type="entry name" value="D_2_HYDROXYACID_DH_1"/>
    <property type="match status" value="1"/>
</dbReference>
<dbReference type="EMBL" id="MU006778">
    <property type="protein sequence ID" value="KAF2644531.1"/>
    <property type="molecule type" value="Genomic_DNA"/>
</dbReference>
<dbReference type="GO" id="GO:0016618">
    <property type="term" value="F:hydroxypyruvate reductase [NAD(P)H] activity"/>
    <property type="evidence" value="ECO:0007669"/>
    <property type="project" value="TreeGrafter"/>
</dbReference>
<dbReference type="InterPro" id="IPR036291">
    <property type="entry name" value="NAD(P)-bd_dom_sf"/>
</dbReference>
<dbReference type="FunFam" id="3.40.50.720:FF:000203">
    <property type="entry name" value="D-3-phosphoglycerate dehydrogenase (SerA)"/>
    <property type="match status" value="1"/>
</dbReference>
<dbReference type="GO" id="GO:0030267">
    <property type="term" value="F:glyoxylate reductase (NADPH) activity"/>
    <property type="evidence" value="ECO:0007669"/>
    <property type="project" value="TreeGrafter"/>
</dbReference>
<dbReference type="PROSITE" id="PS00670">
    <property type="entry name" value="D_2_HYDROXYACID_DH_2"/>
    <property type="match status" value="1"/>
</dbReference>
<keyword evidence="3" id="KW-0520">NAD</keyword>
<evidence type="ECO:0000256" key="1">
    <source>
        <dbReference type="ARBA" id="ARBA00005854"/>
    </source>
</evidence>
<feature type="domain" description="D-isomer specific 2-hydroxyacid dehydrogenase NAD-binding" evidence="6">
    <location>
        <begin position="127"/>
        <end position="303"/>
    </location>
</feature>
<keyword evidence="2 4" id="KW-0560">Oxidoreductase</keyword>
<dbReference type="Proteomes" id="UP000799753">
    <property type="component" value="Unassembled WGS sequence"/>
</dbReference>
<dbReference type="PANTHER" id="PTHR10996">
    <property type="entry name" value="2-HYDROXYACID DEHYDROGENASE-RELATED"/>
    <property type="match status" value="1"/>
</dbReference>
<dbReference type="AlphaFoldDB" id="A0A6A6SCG6"/>
<dbReference type="SUPFAM" id="SSF51735">
    <property type="entry name" value="NAD(P)-binding Rossmann-fold domains"/>
    <property type="match status" value="1"/>
</dbReference>
<organism evidence="7 8">
    <name type="scientific">Massarina eburnea CBS 473.64</name>
    <dbReference type="NCBI Taxonomy" id="1395130"/>
    <lineage>
        <taxon>Eukaryota</taxon>
        <taxon>Fungi</taxon>
        <taxon>Dikarya</taxon>
        <taxon>Ascomycota</taxon>
        <taxon>Pezizomycotina</taxon>
        <taxon>Dothideomycetes</taxon>
        <taxon>Pleosporomycetidae</taxon>
        <taxon>Pleosporales</taxon>
        <taxon>Massarineae</taxon>
        <taxon>Massarinaceae</taxon>
        <taxon>Massarina</taxon>
    </lineage>
</organism>
<dbReference type="Gene3D" id="3.40.50.720">
    <property type="entry name" value="NAD(P)-binding Rossmann-like Domain"/>
    <property type="match status" value="2"/>
</dbReference>
<dbReference type="CDD" id="cd12168">
    <property type="entry name" value="Mand_dh_like"/>
    <property type="match status" value="1"/>
</dbReference>
<dbReference type="InterPro" id="IPR006140">
    <property type="entry name" value="D-isomer_DH_NAD-bd"/>
</dbReference>
<evidence type="ECO:0000313" key="8">
    <source>
        <dbReference type="Proteomes" id="UP000799753"/>
    </source>
</evidence>
<evidence type="ECO:0000259" key="6">
    <source>
        <dbReference type="Pfam" id="PF02826"/>
    </source>
</evidence>
<proteinExistence type="inferred from homology"/>
<dbReference type="GO" id="GO:0005829">
    <property type="term" value="C:cytosol"/>
    <property type="evidence" value="ECO:0007669"/>
    <property type="project" value="TreeGrafter"/>
</dbReference>
<dbReference type="SUPFAM" id="SSF52283">
    <property type="entry name" value="Formate/glycerate dehydrogenase catalytic domain-like"/>
    <property type="match status" value="1"/>
</dbReference>
<dbReference type="OrthoDB" id="9991913at2759"/>
<evidence type="ECO:0000313" key="7">
    <source>
        <dbReference type="EMBL" id="KAF2644531.1"/>
    </source>
</evidence>
<dbReference type="PROSITE" id="PS00671">
    <property type="entry name" value="D_2_HYDROXYACID_DH_3"/>
    <property type="match status" value="1"/>
</dbReference>
<accession>A0A6A6SCG6</accession>
<evidence type="ECO:0000256" key="2">
    <source>
        <dbReference type="ARBA" id="ARBA00023002"/>
    </source>
</evidence>
<protein>
    <submittedName>
        <fullName evidence="7">Glycerate-and formate-dehydrogenase</fullName>
    </submittedName>
</protein>
<dbReference type="Pfam" id="PF02826">
    <property type="entry name" value="2-Hacid_dh_C"/>
    <property type="match status" value="1"/>
</dbReference>
<sequence>MPTERVTKPKVLAFGPLALTDPAIVAEFESSFDIHYIQPTDRAGTVATVTKAAETEGPFYGALIGMKNGRYERFDGELFGPLLPSLKIVASVNAGYNEVDLEWFTKNKVYVTNTLNAVAEPTADMAIMLILNTLRDFSRYERKVRAGEWAGSPIFPPKDPHGLLLGIIGMGKIGKHVARKAQVFGMRIQYFNRHQIPAEEETKLNVKYASFEDLLKTSDVVCINCPLTDDTRGMVGEKEFAIMKDGVFLINTGRGAVVEEKALIQALSKGKVERAGFDVFDNEPNINPFFMVNDRCTVQPHMGSFTDVAWKNAYHECLANISALYLDGKPISPVNSFDLA</sequence>
<dbReference type="InterPro" id="IPR029753">
    <property type="entry name" value="D-isomer_DH_CS"/>
</dbReference>
<evidence type="ECO:0000256" key="4">
    <source>
        <dbReference type="RuleBase" id="RU003719"/>
    </source>
</evidence>
<dbReference type="InterPro" id="IPR050223">
    <property type="entry name" value="D-isomer_2-hydroxyacid_DH"/>
</dbReference>
<dbReference type="InterPro" id="IPR006139">
    <property type="entry name" value="D-isomer_2_OHA_DH_cat_dom"/>
</dbReference>